<dbReference type="EMBL" id="JBEDUW010000003">
    <property type="protein sequence ID" value="KAK9938805.1"/>
    <property type="molecule type" value="Genomic_DNA"/>
</dbReference>
<feature type="compositionally biased region" description="Basic and acidic residues" evidence="1">
    <location>
        <begin position="8"/>
        <end position="22"/>
    </location>
</feature>
<dbReference type="AlphaFoldDB" id="A0AAW1XSC1"/>
<evidence type="ECO:0000313" key="3">
    <source>
        <dbReference type="Proteomes" id="UP001457282"/>
    </source>
</evidence>
<proteinExistence type="predicted"/>
<feature type="region of interest" description="Disordered" evidence="1">
    <location>
        <begin position="1"/>
        <end position="31"/>
    </location>
</feature>
<reference evidence="2 3" key="1">
    <citation type="journal article" date="2023" name="G3 (Bethesda)">
        <title>A chromosome-length genome assembly and annotation of blackberry (Rubus argutus, cv. 'Hillquist').</title>
        <authorList>
            <person name="Bruna T."/>
            <person name="Aryal R."/>
            <person name="Dudchenko O."/>
            <person name="Sargent D.J."/>
            <person name="Mead D."/>
            <person name="Buti M."/>
            <person name="Cavallini A."/>
            <person name="Hytonen T."/>
            <person name="Andres J."/>
            <person name="Pham M."/>
            <person name="Weisz D."/>
            <person name="Mascagni F."/>
            <person name="Usai G."/>
            <person name="Natali L."/>
            <person name="Bassil N."/>
            <person name="Fernandez G.E."/>
            <person name="Lomsadze A."/>
            <person name="Armour M."/>
            <person name="Olukolu B."/>
            <person name="Poorten T."/>
            <person name="Britton C."/>
            <person name="Davik J."/>
            <person name="Ashrafi H."/>
            <person name="Aiden E.L."/>
            <person name="Borodovsky M."/>
            <person name="Worthington M."/>
        </authorList>
    </citation>
    <scope>NUCLEOTIDE SEQUENCE [LARGE SCALE GENOMIC DNA]</scope>
    <source>
        <strain evidence="2">PI 553951</strain>
    </source>
</reference>
<keyword evidence="3" id="KW-1185">Reference proteome</keyword>
<evidence type="ECO:0000313" key="2">
    <source>
        <dbReference type="EMBL" id="KAK9938805.1"/>
    </source>
</evidence>
<organism evidence="2 3">
    <name type="scientific">Rubus argutus</name>
    <name type="common">Southern blackberry</name>
    <dbReference type="NCBI Taxonomy" id="59490"/>
    <lineage>
        <taxon>Eukaryota</taxon>
        <taxon>Viridiplantae</taxon>
        <taxon>Streptophyta</taxon>
        <taxon>Embryophyta</taxon>
        <taxon>Tracheophyta</taxon>
        <taxon>Spermatophyta</taxon>
        <taxon>Magnoliopsida</taxon>
        <taxon>eudicotyledons</taxon>
        <taxon>Gunneridae</taxon>
        <taxon>Pentapetalae</taxon>
        <taxon>rosids</taxon>
        <taxon>fabids</taxon>
        <taxon>Rosales</taxon>
        <taxon>Rosaceae</taxon>
        <taxon>Rosoideae</taxon>
        <taxon>Rosoideae incertae sedis</taxon>
        <taxon>Rubus</taxon>
    </lineage>
</organism>
<accession>A0AAW1XSC1</accession>
<dbReference type="Proteomes" id="UP001457282">
    <property type="component" value="Unassembled WGS sequence"/>
</dbReference>
<evidence type="ECO:0000256" key="1">
    <source>
        <dbReference type="SAM" id="MobiDB-lite"/>
    </source>
</evidence>
<comment type="caution">
    <text evidence="2">The sequence shown here is derived from an EMBL/GenBank/DDBJ whole genome shotgun (WGS) entry which is preliminary data.</text>
</comment>
<name>A0AAW1XSC1_RUBAR</name>
<gene>
    <name evidence="2" type="ORF">M0R45_015525</name>
</gene>
<protein>
    <submittedName>
        <fullName evidence="2">Uncharacterized protein</fullName>
    </submittedName>
</protein>
<sequence length="157" mass="17659">MASGGRSRWYDGEQRRIEDRNGVRSTAAQANRQQQFTVVGTVPPSSSPHCLCLLKSNRGEVSAVVDNESDAEGGGSGDCWCFGSRWRGRSQGEDKRRETLERSDKAKVLIGGSREWRWVEIEEHIRRDESGNGYKNFSAMLEEQISLQYVGRMSGEE</sequence>